<accession>A0A6M4H9E5</accession>
<evidence type="ECO:0000313" key="2">
    <source>
        <dbReference type="EMBL" id="QJR15882.1"/>
    </source>
</evidence>
<dbReference type="Proteomes" id="UP000503096">
    <property type="component" value="Chromosome"/>
</dbReference>
<keyword evidence="3" id="KW-1185">Reference proteome</keyword>
<sequence>MAQRKPSRSKDPGAYGEEFPDVARRYPGYAHDFASPDERGEFSEEFKSWRKNQEPPPRSNKDPK</sequence>
<gene>
    <name evidence="2" type="ORF">DSM104440_02708</name>
</gene>
<dbReference type="EMBL" id="CP053073">
    <property type="protein sequence ID" value="QJR15882.1"/>
    <property type="molecule type" value="Genomic_DNA"/>
</dbReference>
<proteinExistence type="predicted"/>
<dbReference type="InParanoid" id="A0A6M4H9E5"/>
<dbReference type="KEGG" id="upl:DSM104440_02708"/>
<name>A0A6M4H9E5_9PROT</name>
<evidence type="ECO:0000256" key="1">
    <source>
        <dbReference type="SAM" id="MobiDB-lite"/>
    </source>
</evidence>
<feature type="region of interest" description="Disordered" evidence="1">
    <location>
        <begin position="1"/>
        <end position="64"/>
    </location>
</feature>
<feature type="compositionally biased region" description="Basic and acidic residues" evidence="1">
    <location>
        <begin position="34"/>
        <end position="64"/>
    </location>
</feature>
<reference evidence="2 3" key="1">
    <citation type="submission" date="2020-04" db="EMBL/GenBank/DDBJ databases">
        <title>Usitatibacter rugosus gen. nov., sp. nov. and Usitatibacter palustris sp. nov., novel members of Usitatibacteraceae fam. nov. within the order Nitrosomonadales isolated from soil.</title>
        <authorList>
            <person name="Huber K.J."/>
            <person name="Neumann-Schaal M."/>
            <person name="Geppert A."/>
            <person name="Luckner M."/>
            <person name="Wanner G."/>
            <person name="Overmann J."/>
        </authorList>
    </citation>
    <scope>NUCLEOTIDE SEQUENCE [LARGE SCALE GENOMIC DNA]</scope>
    <source>
        <strain evidence="2 3">Swamp67</strain>
    </source>
</reference>
<dbReference type="RefSeq" id="WP_171163548.1">
    <property type="nucleotide sequence ID" value="NZ_CP053073.1"/>
</dbReference>
<organism evidence="2 3">
    <name type="scientific">Usitatibacter palustris</name>
    <dbReference type="NCBI Taxonomy" id="2732487"/>
    <lineage>
        <taxon>Bacteria</taxon>
        <taxon>Pseudomonadati</taxon>
        <taxon>Pseudomonadota</taxon>
        <taxon>Betaproteobacteria</taxon>
        <taxon>Nitrosomonadales</taxon>
        <taxon>Usitatibacteraceae</taxon>
        <taxon>Usitatibacter</taxon>
    </lineage>
</organism>
<dbReference type="AlphaFoldDB" id="A0A6M4H9E5"/>
<protein>
    <submittedName>
        <fullName evidence="2">Uncharacterized protein</fullName>
    </submittedName>
</protein>
<evidence type="ECO:0000313" key="3">
    <source>
        <dbReference type="Proteomes" id="UP000503096"/>
    </source>
</evidence>